<evidence type="ECO:0000313" key="2">
    <source>
        <dbReference type="Proteomes" id="UP000077552"/>
    </source>
</evidence>
<dbReference type="OrthoDB" id="1439852at2"/>
<dbReference type="PROSITE" id="PS51257">
    <property type="entry name" value="PROKAR_LIPOPROTEIN"/>
    <property type="match status" value="1"/>
</dbReference>
<gene>
    <name evidence="1" type="ORF">A7A78_10665</name>
</gene>
<dbReference type="EMBL" id="LXIE01000008">
    <property type="protein sequence ID" value="OAD91944.1"/>
    <property type="molecule type" value="Genomic_DNA"/>
</dbReference>
<evidence type="ECO:0008006" key="3">
    <source>
        <dbReference type="Google" id="ProtNLM"/>
    </source>
</evidence>
<dbReference type="STRING" id="1385699.A7A78_10665"/>
<proteinExistence type="predicted"/>
<sequence>MWKNILILLLVITISSCGSKKNVIDASKDSKEVVNEKDANVAYESLGNDVAEVKLYLKKNGSFQLNFKTLEAPVGQDDPVKLVYKGNYTSTETDGWKTLTFTHPDFVANGVFDSRKDQGIQIISDKIVKINTDKNTLSMWGLVCEKQ</sequence>
<organism evidence="1 2">
    <name type="scientific">Aequorivita soesokkakensis</name>
    <dbReference type="NCBI Taxonomy" id="1385699"/>
    <lineage>
        <taxon>Bacteria</taxon>
        <taxon>Pseudomonadati</taxon>
        <taxon>Bacteroidota</taxon>
        <taxon>Flavobacteriia</taxon>
        <taxon>Flavobacteriales</taxon>
        <taxon>Flavobacteriaceae</taxon>
        <taxon>Aequorivita</taxon>
    </lineage>
</organism>
<name>A0A1A9LGA9_9FLAO</name>
<keyword evidence="2" id="KW-1185">Reference proteome</keyword>
<protein>
    <recommendedName>
        <fullName evidence="3">Lipoprotein</fullName>
    </recommendedName>
</protein>
<dbReference type="Proteomes" id="UP000077552">
    <property type="component" value="Unassembled WGS sequence"/>
</dbReference>
<dbReference type="RefSeq" id="WP_068761347.1">
    <property type="nucleotide sequence ID" value="NZ_LXIE01000008.1"/>
</dbReference>
<accession>A0A1A9LGA9</accession>
<evidence type="ECO:0000313" key="1">
    <source>
        <dbReference type="EMBL" id="OAD91944.1"/>
    </source>
</evidence>
<dbReference type="AlphaFoldDB" id="A0A1A9LGA9"/>
<reference evidence="1 2" key="1">
    <citation type="submission" date="2016-05" db="EMBL/GenBank/DDBJ databases">
        <title>Genome sequencing of Vitellibacter soesokkakensis RSSK-12.</title>
        <authorList>
            <person name="Thevarajoo S."/>
            <person name="Selvaratnam C."/>
            <person name="Goh K.M."/>
            <person name="Chan K.-G."/>
            <person name="Chong C.S."/>
        </authorList>
    </citation>
    <scope>NUCLEOTIDE SEQUENCE [LARGE SCALE GENOMIC DNA]</scope>
    <source>
        <strain evidence="1 2">RSSK-12</strain>
    </source>
</reference>
<comment type="caution">
    <text evidence="1">The sequence shown here is derived from an EMBL/GenBank/DDBJ whole genome shotgun (WGS) entry which is preliminary data.</text>
</comment>